<reference evidence="1" key="1">
    <citation type="submission" date="2018-10" db="EMBL/GenBank/DDBJ databases">
        <authorList>
            <person name="Aoki K."/>
        </authorList>
    </citation>
    <scope>NUCLEOTIDE SEQUENCE</scope>
</reference>
<protein>
    <submittedName>
        <fullName evidence="1">Uncharacterized protein</fullName>
    </submittedName>
</protein>
<accession>A0A3B1E5A6</accession>
<dbReference type="EMBL" id="UOYO01000002">
    <property type="protein sequence ID" value="VAY86235.1"/>
    <property type="molecule type" value="Genomic_DNA"/>
</dbReference>
<sequence>MAVKFISHVEQDEDGSWFIKLTDTSKEMEVICKDLEEYSVKIQEMGDEYGRDIEVVWTSSNTLTPSNYQDLSEKMAILQEKYQEDIERINNNA</sequence>
<dbReference type="AlphaFoldDB" id="A0A3B1E5A6"/>
<name>A0A3B1E5A6_9ZZZZ</name>
<gene>
    <name evidence="1" type="ORF">MNB_ARC-1_894</name>
</gene>
<organism evidence="1">
    <name type="scientific">hydrothermal vent metagenome</name>
    <dbReference type="NCBI Taxonomy" id="652676"/>
    <lineage>
        <taxon>unclassified sequences</taxon>
        <taxon>metagenomes</taxon>
        <taxon>ecological metagenomes</taxon>
    </lineage>
</organism>
<evidence type="ECO:0000313" key="1">
    <source>
        <dbReference type="EMBL" id="VAY86235.1"/>
    </source>
</evidence>
<proteinExistence type="predicted"/>